<dbReference type="InterPro" id="IPR017911">
    <property type="entry name" value="MacB-like_ATP-bd"/>
</dbReference>
<dbReference type="CDD" id="cd03255">
    <property type="entry name" value="ABC_MJ0796_LolCDE_FtsE"/>
    <property type="match status" value="1"/>
</dbReference>
<dbReference type="PROSITE" id="PS00211">
    <property type="entry name" value="ABC_TRANSPORTER_1"/>
    <property type="match status" value="1"/>
</dbReference>
<dbReference type="OrthoDB" id="9791546at2"/>
<dbReference type="RefSeq" id="WP_089747058.1">
    <property type="nucleotide sequence ID" value="NZ_FOGF01000027.1"/>
</dbReference>
<evidence type="ECO:0000256" key="1">
    <source>
        <dbReference type="ARBA" id="ARBA00005417"/>
    </source>
</evidence>
<feature type="domain" description="ABC transporter" evidence="7">
    <location>
        <begin position="4"/>
        <end position="224"/>
    </location>
</feature>
<dbReference type="SMART" id="SM00382">
    <property type="entry name" value="AAA"/>
    <property type="match status" value="1"/>
</dbReference>
<dbReference type="GO" id="GO:0022857">
    <property type="term" value="F:transmembrane transporter activity"/>
    <property type="evidence" value="ECO:0007669"/>
    <property type="project" value="TreeGrafter"/>
</dbReference>
<dbReference type="PROSITE" id="PS50893">
    <property type="entry name" value="ABC_TRANSPORTER_2"/>
    <property type="match status" value="1"/>
</dbReference>
<evidence type="ECO:0000313" key="9">
    <source>
        <dbReference type="Proteomes" id="UP000198556"/>
    </source>
</evidence>
<dbReference type="Pfam" id="PF00005">
    <property type="entry name" value="ABC_tran"/>
    <property type="match status" value="1"/>
</dbReference>
<comment type="function">
    <text evidence="6">Part of the ABC transporter FtsEX involved in cellular division. Has ATPase activity. Essential for cell division and viability.</text>
</comment>
<proteinExistence type="inferred from homology"/>
<evidence type="ECO:0000256" key="5">
    <source>
        <dbReference type="ARBA" id="ARBA00049360"/>
    </source>
</evidence>
<keyword evidence="3" id="KW-0547">Nucleotide-binding</keyword>
<evidence type="ECO:0000256" key="3">
    <source>
        <dbReference type="ARBA" id="ARBA00022741"/>
    </source>
</evidence>
<evidence type="ECO:0000256" key="6">
    <source>
        <dbReference type="ARBA" id="ARBA00055994"/>
    </source>
</evidence>
<dbReference type="STRING" id="137733.SAMN05421767_1277"/>
<protein>
    <submittedName>
        <fullName evidence="8">Putative ABC transport system ATP-binding protein</fullName>
    </submittedName>
</protein>
<dbReference type="GO" id="GO:0005524">
    <property type="term" value="F:ATP binding"/>
    <property type="evidence" value="ECO:0007669"/>
    <property type="project" value="UniProtKB-KW"/>
</dbReference>
<name>A0A1H9MHT2_9LACT</name>
<evidence type="ECO:0000256" key="2">
    <source>
        <dbReference type="ARBA" id="ARBA00022448"/>
    </source>
</evidence>
<dbReference type="EMBL" id="FOGF01000027">
    <property type="protein sequence ID" value="SER23017.1"/>
    <property type="molecule type" value="Genomic_DNA"/>
</dbReference>
<dbReference type="GO" id="GO:0005886">
    <property type="term" value="C:plasma membrane"/>
    <property type="evidence" value="ECO:0007669"/>
    <property type="project" value="TreeGrafter"/>
</dbReference>
<keyword evidence="2" id="KW-0813">Transport</keyword>
<dbReference type="AlphaFoldDB" id="A0A1H9MHT2"/>
<gene>
    <name evidence="8" type="ORF">SAMN05421767_1277</name>
</gene>
<dbReference type="InterPro" id="IPR017871">
    <property type="entry name" value="ABC_transporter-like_CS"/>
</dbReference>
<dbReference type="InterPro" id="IPR027417">
    <property type="entry name" value="P-loop_NTPase"/>
</dbReference>
<keyword evidence="4 8" id="KW-0067">ATP-binding</keyword>
<dbReference type="InterPro" id="IPR003593">
    <property type="entry name" value="AAA+_ATPase"/>
</dbReference>
<evidence type="ECO:0000313" key="8">
    <source>
        <dbReference type="EMBL" id="SER23017.1"/>
    </source>
</evidence>
<dbReference type="FunFam" id="3.40.50.300:FF:000056">
    <property type="entry name" value="Cell division ATP-binding protein FtsE"/>
    <property type="match status" value="1"/>
</dbReference>
<dbReference type="Gene3D" id="3.40.50.300">
    <property type="entry name" value="P-loop containing nucleotide triphosphate hydrolases"/>
    <property type="match status" value="1"/>
</dbReference>
<evidence type="ECO:0000259" key="7">
    <source>
        <dbReference type="PROSITE" id="PS50893"/>
    </source>
</evidence>
<comment type="catalytic activity">
    <reaction evidence="5">
        <text>ATP + H2O = ADP + phosphate + H(+)</text>
        <dbReference type="Rhea" id="RHEA:13065"/>
        <dbReference type="ChEBI" id="CHEBI:15377"/>
        <dbReference type="ChEBI" id="CHEBI:15378"/>
        <dbReference type="ChEBI" id="CHEBI:30616"/>
        <dbReference type="ChEBI" id="CHEBI:43474"/>
        <dbReference type="ChEBI" id="CHEBI:456216"/>
    </reaction>
</comment>
<dbReference type="InterPro" id="IPR015854">
    <property type="entry name" value="ABC_transpr_LolD-like"/>
</dbReference>
<comment type="similarity">
    <text evidence="1">Belongs to the ABC transporter superfamily.</text>
</comment>
<dbReference type="PANTHER" id="PTHR24220:SF689">
    <property type="entry name" value="LIPOPROTEIN-RELEASING SYSTEM ATP-BINDING PROTEIN LOLD"/>
    <property type="match status" value="1"/>
</dbReference>
<dbReference type="SUPFAM" id="SSF52540">
    <property type="entry name" value="P-loop containing nucleoside triphosphate hydrolases"/>
    <property type="match status" value="1"/>
</dbReference>
<dbReference type="Proteomes" id="UP000198556">
    <property type="component" value="Unassembled WGS sequence"/>
</dbReference>
<accession>A0A1H9MHT2</accession>
<organism evidence="8 9">
    <name type="scientific">Granulicatella balaenopterae</name>
    <dbReference type="NCBI Taxonomy" id="137733"/>
    <lineage>
        <taxon>Bacteria</taxon>
        <taxon>Bacillati</taxon>
        <taxon>Bacillota</taxon>
        <taxon>Bacilli</taxon>
        <taxon>Lactobacillales</taxon>
        <taxon>Carnobacteriaceae</taxon>
        <taxon>Granulicatella</taxon>
    </lineage>
</organism>
<dbReference type="GO" id="GO:0016887">
    <property type="term" value="F:ATP hydrolysis activity"/>
    <property type="evidence" value="ECO:0007669"/>
    <property type="project" value="InterPro"/>
</dbReference>
<evidence type="ECO:0000256" key="4">
    <source>
        <dbReference type="ARBA" id="ARBA00022840"/>
    </source>
</evidence>
<dbReference type="InterPro" id="IPR003439">
    <property type="entry name" value="ABC_transporter-like_ATP-bd"/>
</dbReference>
<reference evidence="8 9" key="1">
    <citation type="submission" date="2016-10" db="EMBL/GenBank/DDBJ databases">
        <authorList>
            <person name="de Groot N.N."/>
        </authorList>
    </citation>
    <scope>NUCLEOTIDE SEQUENCE [LARGE SCALE GENOMIC DNA]</scope>
    <source>
        <strain evidence="8 9">DSM 15827</strain>
    </source>
</reference>
<sequence length="224" mass="25208">MAILETKNLNYYYQDADTRRYILKDANTSFEEGKFYVILGQSGSGKTTFLSLISALEQPKGGNIYYKGKDITQIGMDNFRRNNIGMVFQSYNLIPYMTATENVLVAMDITENELPKNKKEVASNLLDYIGLSKTKANRQVKRLSGGEQQRVAIARALSTNVDIILADEPTGNLDEAMEMEIVEILKTLAHEHHKCVIVVTHSTEIADYADEVLLLKKGELKAYE</sequence>
<dbReference type="PANTHER" id="PTHR24220">
    <property type="entry name" value="IMPORT ATP-BINDING PROTEIN"/>
    <property type="match status" value="1"/>
</dbReference>
<keyword evidence="9" id="KW-1185">Reference proteome</keyword>